<organism evidence="2 3">
    <name type="scientific">Elysia crispata</name>
    <name type="common">lettuce slug</name>
    <dbReference type="NCBI Taxonomy" id="231223"/>
    <lineage>
        <taxon>Eukaryota</taxon>
        <taxon>Metazoa</taxon>
        <taxon>Spiralia</taxon>
        <taxon>Lophotrochozoa</taxon>
        <taxon>Mollusca</taxon>
        <taxon>Gastropoda</taxon>
        <taxon>Heterobranchia</taxon>
        <taxon>Euthyneura</taxon>
        <taxon>Panpulmonata</taxon>
        <taxon>Sacoglossa</taxon>
        <taxon>Placobranchoidea</taxon>
        <taxon>Plakobranchidae</taxon>
        <taxon>Elysia</taxon>
    </lineage>
</organism>
<keyword evidence="1" id="KW-0732">Signal</keyword>
<evidence type="ECO:0000313" key="2">
    <source>
        <dbReference type="EMBL" id="KAK3740230.1"/>
    </source>
</evidence>
<evidence type="ECO:0000313" key="3">
    <source>
        <dbReference type="Proteomes" id="UP001283361"/>
    </source>
</evidence>
<feature type="chain" id="PRO_5042172567" description="Secreted protein" evidence="1">
    <location>
        <begin position="22"/>
        <end position="152"/>
    </location>
</feature>
<comment type="caution">
    <text evidence="2">The sequence shown here is derived from an EMBL/GenBank/DDBJ whole genome shotgun (WGS) entry which is preliminary data.</text>
</comment>
<proteinExistence type="predicted"/>
<keyword evidence="3" id="KW-1185">Reference proteome</keyword>
<dbReference type="Proteomes" id="UP001283361">
    <property type="component" value="Unassembled WGS sequence"/>
</dbReference>
<evidence type="ECO:0008006" key="4">
    <source>
        <dbReference type="Google" id="ProtNLM"/>
    </source>
</evidence>
<feature type="signal peptide" evidence="1">
    <location>
        <begin position="1"/>
        <end position="21"/>
    </location>
</feature>
<name>A0AAE0YCX1_9GAST</name>
<dbReference type="AlphaFoldDB" id="A0AAE0YCX1"/>
<reference evidence="2" key="1">
    <citation type="journal article" date="2023" name="G3 (Bethesda)">
        <title>A reference genome for the long-term kleptoplast-retaining sea slug Elysia crispata morphotype clarki.</title>
        <authorList>
            <person name="Eastman K.E."/>
            <person name="Pendleton A.L."/>
            <person name="Shaikh M.A."/>
            <person name="Suttiyut T."/>
            <person name="Ogas R."/>
            <person name="Tomko P."/>
            <person name="Gavelis G."/>
            <person name="Widhalm J.R."/>
            <person name="Wisecaver J.H."/>
        </authorList>
    </citation>
    <scope>NUCLEOTIDE SEQUENCE</scope>
    <source>
        <strain evidence="2">ECLA1</strain>
    </source>
</reference>
<evidence type="ECO:0000256" key="1">
    <source>
        <dbReference type="SAM" id="SignalP"/>
    </source>
</evidence>
<dbReference type="EMBL" id="JAWDGP010006482">
    <property type="protein sequence ID" value="KAK3740230.1"/>
    <property type="molecule type" value="Genomic_DNA"/>
</dbReference>
<sequence>MRISYFVLFTMCGLMLRSSEQTIVFFIDHGRVRGELTLTCCKYGLCDNSYKLIKGSNFGERRSQKSNNVPCSPVKKNSCVLTLQGKTDRSTVKAARRTWQHGVTILSKYHRMEWTYKADNCLNSSRLSRTIFYELRSLRVRRWDRNILNIDS</sequence>
<gene>
    <name evidence="2" type="ORF">RRG08_054251</name>
</gene>
<protein>
    <recommendedName>
        <fullName evidence="4">Secreted protein</fullName>
    </recommendedName>
</protein>
<accession>A0AAE0YCX1</accession>